<evidence type="ECO:0000256" key="1">
    <source>
        <dbReference type="SAM" id="MobiDB-lite"/>
    </source>
</evidence>
<dbReference type="AlphaFoldDB" id="A0A2K2CKU1"/>
<reference evidence="2 3" key="1">
    <citation type="journal article" date="2010" name="Nature">
        <title>Genome sequencing and analysis of the model grass Brachypodium distachyon.</title>
        <authorList>
            <consortium name="International Brachypodium Initiative"/>
        </authorList>
    </citation>
    <scope>NUCLEOTIDE SEQUENCE [LARGE SCALE GENOMIC DNA]</scope>
    <source>
        <strain evidence="2 3">Bd21</strain>
    </source>
</reference>
<dbReference type="InParanoid" id="A0A2K2CKU1"/>
<feature type="region of interest" description="Disordered" evidence="1">
    <location>
        <begin position="79"/>
        <end position="111"/>
    </location>
</feature>
<organism evidence="2">
    <name type="scientific">Brachypodium distachyon</name>
    <name type="common">Purple false brome</name>
    <name type="synonym">Trachynia distachya</name>
    <dbReference type="NCBI Taxonomy" id="15368"/>
    <lineage>
        <taxon>Eukaryota</taxon>
        <taxon>Viridiplantae</taxon>
        <taxon>Streptophyta</taxon>
        <taxon>Embryophyta</taxon>
        <taxon>Tracheophyta</taxon>
        <taxon>Spermatophyta</taxon>
        <taxon>Magnoliopsida</taxon>
        <taxon>Liliopsida</taxon>
        <taxon>Poales</taxon>
        <taxon>Poaceae</taxon>
        <taxon>BOP clade</taxon>
        <taxon>Pooideae</taxon>
        <taxon>Stipodae</taxon>
        <taxon>Brachypodieae</taxon>
        <taxon>Brachypodium</taxon>
    </lineage>
</organism>
<dbReference type="EnsemblPlants" id="PNT62638">
    <property type="protein sequence ID" value="PNT62638"/>
    <property type="gene ID" value="BRADI_4g06323v3"/>
</dbReference>
<dbReference type="EMBL" id="CM000883">
    <property type="protein sequence ID" value="PNT62639.1"/>
    <property type="molecule type" value="Genomic_DNA"/>
</dbReference>
<reference evidence="3" key="3">
    <citation type="submission" date="2018-08" db="UniProtKB">
        <authorList>
            <consortium name="EnsemblPlants"/>
        </authorList>
    </citation>
    <scope>IDENTIFICATION</scope>
    <source>
        <strain evidence="3">cv. Bd21</strain>
    </source>
</reference>
<accession>A0A2K2CKU1</accession>
<proteinExistence type="predicted"/>
<name>A0A2K2CKU1_BRADI</name>
<dbReference type="Gramene" id="PNT62638">
    <property type="protein sequence ID" value="PNT62638"/>
    <property type="gene ID" value="BRADI_4g06323v3"/>
</dbReference>
<reference evidence="2" key="2">
    <citation type="submission" date="2017-06" db="EMBL/GenBank/DDBJ databases">
        <title>WGS assembly of Brachypodium distachyon.</title>
        <authorList>
            <consortium name="The International Brachypodium Initiative"/>
            <person name="Lucas S."/>
            <person name="Harmon-Smith M."/>
            <person name="Lail K."/>
            <person name="Tice H."/>
            <person name="Grimwood J."/>
            <person name="Bruce D."/>
            <person name="Barry K."/>
            <person name="Shu S."/>
            <person name="Lindquist E."/>
            <person name="Wang M."/>
            <person name="Pitluck S."/>
            <person name="Vogel J.P."/>
            <person name="Garvin D.F."/>
            <person name="Mockler T.C."/>
            <person name="Schmutz J."/>
            <person name="Rokhsar D."/>
            <person name="Bevan M.W."/>
        </authorList>
    </citation>
    <scope>NUCLEOTIDE SEQUENCE</scope>
    <source>
        <strain evidence="2">Bd21</strain>
    </source>
</reference>
<sequence length="111" mass="12216">MTRIRRHSAAICPSFCVGPSMSLLHATRRSASSPAARARKGCSYLHAAALLPTAYCFWLHAGRWRRECRSDTRKLEIEEEDCSENSSSSSTTNGSRYKGLRAFGADDSSSV</sequence>
<dbReference type="EMBL" id="CM000883">
    <property type="protein sequence ID" value="PNT62638.1"/>
    <property type="molecule type" value="Genomic_DNA"/>
</dbReference>
<evidence type="ECO:0000313" key="4">
    <source>
        <dbReference type="Proteomes" id="UP000008810"/>
    </source>
</evidence>
<evidence type="ECO:0000313" key="3">
    <source>
        <dbReference type="EnsemblPlants" id="PNT62638"/>
    </source>
</evidence>
<evidence type="ECO:0000313" key="2">
    <source>
        <dbReference type="EMBL" id="PNT62639.1"/>
    </source>
</evidence>
<gene>
    <name evidence="2" type="ORF">BRADI_4g06323v3</name>
</gene>
<dbReference type="Proteomes" id="UP000008810">
    <property type="component" value="Chromosome 4"/>
</dbReference>
<dbReference type="EnsemblPlants" id="PNT62639">
    <property type="protein sequence ID" value="PNT62639"/>
    <property type="gene ID" value="BRADI_4g06323v3"/>
</dbReference>
<keyword evidence="4" id="KW-1185">Reference proteome</keyword>
<protein>
    <submittedName>
        <fullName evidence="2 3">Uncharacterized protein</fullName>
    </submittedName>
</protein>
<dbReference type="Gramene" id="PNT62639">
    <property type="protein sequence ID" value="PNT62639"/>
    <property type="gene ID" value="BRADI_4g06323v3"/>
</dbReference>